<accession>A0AB34KE50</accession>
<dbReference type="GeneID" id="96009425"/>
<reference evidence="2 3" key="1">
    <citation type="journal article" date="2020" name="Microbiol. Resour. Announc.">
        <title>Draft Genome Sequence of a Cladosporium Species Isolated from the Mesophotic Ascidian Didemnum maculosum.</title>
        <authorList>
            <person name="Gioti A."/>
            <person name="Siaperas R."/>
            <person name="Nikolaivits E."/>
            <person name="Le Goff G."/>
            <person name="Ouazzani J."/>
            <person name="Kotoulas G."/>
            <person name="Topakas E."/>
        </authorList>
    </citation>
    <scope>NUCLEOTIDE SEQUENCE [LARGE SCALE GENOMIC DNA]</scope>
    <source>
        <strain evidence="2 3">TM138-S3</strain>
    </source>
</reference>
<dbReference type="RefSeq" id="XP_069226291.1">
    <property type="nucleotide sequence ID" value="XM_069376587.1"/>
</dbReference>
<name>A0AB34KE50_9PEZI</name>
<evidence type="ECO:0000313" key="3">
    <source>
        <dbReference type="Proteomes" id="UP000803884"/>
    </source>
</evidence>
<evidence type="ECO:0000313" key="2">
    <source>
        <dbReference type="EMBL" id="KAL1583184.1"/>
    </source>
</evidence>
<gene>
    <name evidence="2" type="ORF">WHR41_07983</name>
</gene>
<dbReference type="Proteomes" id="UP000803884">
    <property type="component" value="Unassembled WGS sequence"/>
</dbReference>
<dbReference type="Gene3D" id="3.90.1200.10">
    <property type="match status" value="1"/>
</dbReference>
<dbReference type="Pfam" id="PF01636">
    <property type="entry name" value="APH"/>
    <property type="match status" value="1"/>
</dbReference>
<proteinExistence type="predicted"/>
<dbReference type="PANTHER" id="PTHR21310">
    <property type="entry name" value="AMINOGLYCOSIDE PHOSPHOTRANSFERASE-RELATED-RELATED"/>
    <property type="match status" value="1"/>
</dbReference>
<organism evidence="2 3">
    <name type="scientific">Cladosporium halotolerans</name>
    <dbReference type="NCBI Taxonomy" id="1052096"/>
    <lineage>
        <taxon>Eukaryota</taxon>
        <taxon>Fungi</taxon>
        <taxon>Dikarya</taxon>
        <taxon>Ascomycota</taxon>
        <taxon>Pezizomycotina</taxon>
        <taxon>Dothideomycetes</taxon>
        <taxon>Dothideomycetidae</taxon>
        <taxon>Cladosporiales</taxon>
        <taxon>Cladosporiaceae</taxon>
        <taxon>Cladosporium</taxon>
    </lineage>
</organism>
<dbReference type="InterPro" id="IPR051678">
    <property type="entry name" value="AGP_Transferase"/>
</dbReference>
<comment type="caution">
    <text evidence="2">The sequence shown here is derived from an EMBL/GenBank/DDBJ whole genome shotgun (WGS) entry which is preliminary data.</text>
</comment>
<feature type="domain" description="Aminoglycoside phosphotransferase" evidence="1">
    <location>
        <begin position="56"/>
        <end position="271"/>
    </location>
</feature>
<sequence length="303" mass="33685">MAPDTARQDALVDATCRATKLSWWSTEADVLNSSKREIIDAYDNAESHAIARRVSERFLVKRCVPGIGATEFSNQKHAWEKLDGSDIGNRRKMRIPRPVRCIQDRPPDSLPFDFIVMEFLDGVTVEDSLGEANVSAATKAIHMIFEKTAKSDERRQPGPVSGGQASGFPWGDSYCESAFSCVEDLQRCVDKRLRQRAIAKGQPVSNLPLSGRQFGLCHMDLELRNIIAMSNGDIAIVDWESAGYYPAEFELASLTYWAGFCTGERREVMEGICVSMARTCAHISDCNLLHLVQSQSLAWSFGP</sequence>
<dbReference type="EMBL" id="JAAQHG020000038">
    <property type="protein sequence ID" value="KAL1583184.1"/>
    <property type="molecule type" value="Genomic_DNA"/>
</dbReference>
<dbReference type="AlphaFoldDB" id="A0AB34KE50"/>
<evidence type="ECO:0000259" key="1">
    <source>
        <dbReference type="Pfam" id="PF01636"/>
    </source>
</evidence>
<dbReference type="SUPFAM" id="SSF56112">
    <property type="entry name" value="Protein kinase-like (PK-like)"/>
    <property type="match status" value="1"/>
</dbReference>
<protein>
    <recommendedName>
        <fullName evidence="1">Aminoglycoside phosphotransferase domain-containing protein</fullName>
    </recommendedName>
</protein>
<dbReference type="InterPro" id="IPR011009">
    <property type="entry name" value="Kinase-like_dom_sf"/>
</dbReference>
<keyword evidence="3" id="KW-1185">Reference proteome</keyword>
<dbReference type="InterPro" id="IPR002575">
    <property type="entry name" value="Aminoglycoside_PTrfase"/>
</dbReference>
<dbReference type="PANTHER" id="PTHR21310:SF39">
    <property type="entry name" value="AMINOGLYCOSIDE PHOSPHOTRANSFERASE DOMAIN-CONTAINING PROTEIN"/>
    <property type="match status" value="1"/>
</dbReference>